<dbReference type="InterPro" id="IPR002220">
    <property type="entry name" value="DapA-like"/>
</dbReference>
<reference evidence="3 4" key="1">
    <citation type="journal article" date="2018" name="BMC Genomics">
        <title>Genomic evidence for intraspecific hybridization in a clonal and extremely halotolerant yeast.</title>
        <authorList>
            <person name="Gostincar C."/>
            <person name="Stajich J.E."/>
            <person name="Zupancic J."/>
            <person name="Zalar P."/>
            <person name="Gunde-Cimerman N."/>
        </authorList>
    </citation>
    <scope>NUCLEOTIDE SEQUENCE [LARGE SCALE GENOMIC DNA]</scope>
    <source>
        <strain evidence="3 4">EXF-151</strain>
    </source>
</reference>
<dbReference type="VEuPathDB" id="FungiDB:BTJ68_01145"/>
<keyword evidence="2" id="KW-0704">Schiff base</keyword>
<dbReference type="PANTHER" id="PTHR12128">
    <property type="entry name" value="DIHYDRODIPICOLINATE SYNTHASE"/>
    <property type="match status" value="1"/>
</dbReference>
<evidence type="ECO:0000313" key="4">
    <source>
        <dbReference type="Proteomes" id="UP000270230"/>
    </source>
</evidence>
<dbReference type="Proteomes" id="UP000270230">
    <property type="component" value="Unassembled WGS sequence"/>
</dbReference>
<dbReference type="SMART" id="SM01130">
    <property type="entry name" value="DHDPS"/>
    <property type="match status" value="1"/>
</dbReference>
<dbReference type="CDD" id="cd00408">
    <property type="entry name" value="DHDPS-like"/>
    <property type="match status" value="1"/>
</dbReference>
<evidence type="ECO:0000256" key="2">
    <source>
        <dbReference type="ARBA" id="ARBA00023270"/>
    </source>
</evidence>
<dbReference type="EMBL" id="QWIN01000806">
    <property type="protein sequence ID" value="RMY46736.1"/>
    <property type="molecule type" value="Genomic_DNA"/>
</dbReference>
<name>A0A3M7C4N8_HORWE</name>
<dbReference type="Gene3D" id="3.20.20.70">
    <property type="entry name" value="Aldolase class I"/>
    <property type="match status" value="1"/>
</dbReference>
<dbReference type="PANTHER" id="PTHR12128:SF68">
    <property type="entry name" value="DIHYDRODIPICOLINATE SYNTHETASE"/>
    <property type="match status" value="1"/>
</dbReference>
<evidence type="ECO:0000313" key="3">
    <source>
        <dbReference type="EMBL" id="RMY46736.1"/>
    </source>
</evidence>
<dbReference type="OrthoDB" id="191315at2759"/>
<evidence type="ECO:0000256" key="1">
    <source>
        <dbReference type="ARBA" id="ARBA00023239"/>
    </source>
</evidence>
<dbReference type="InterPro" id="IPR013785">
    <property type="entry name" value="Aldolase_TIM"/>
</dbReference>
<dbReference type="InterPro" id="IPR020624">
    <property type="entry name" value="Schiff_base-form_aldolases_CS"/>
</dbReference>
<dbReference type="AlphaFoldDB" id="A0A3M7C4N8"/>
<organism evidence="3 4">
    <name type="scientific">Hortaea werneckii</name>
    <name type="common">Black yeast</name>
    <name type="synonym">Cladosporium werneckii</name>
    <dbReference type="NCBI Taxonomy" id="91943"/>
    <lineage>
        <taxon>Eukaryota</taxon>
        <taxon>Fungi</taxon>
        <taxon>Dikarya</taxon>
        <taxon>Ascomycota</taxon>
        <taxon>Pezizomycotina</taxon>
        <taxon>Dothideomycetes</taxon>
        <taxon>Dothideomycetidae</taxon>
        <taxon>Mycosphaerellales</taxon>
        <taxon>Teratosphaeriaceae</taxon>
        <taxon>Hortaea</taxon>
    </lineage>
</organism>
<evidence type="ECO:0008006" key="5">
    <source>
        <dbReference type="Google" id="ProtNLM"/>
    </source>
</evidence>
<dbReference type="Pfam" id="PF00701">
    <property type="entry name" value="DHDPS"/>
    <property type="match status" value="1"/>
</dbReference>
<keyword evidence="1" id="KW-0456">Lyase</keyword>
<dbReference type="SUPFAM" id="SSF51569">
    <property type="entry name" value="Aldolase"/>
    <property type="match status" value="1"/>
</dbReference>
<gene>
    <name evidence="3" type="ORF">D0865_09098</name>
</gene>
<dbReference type="GO" id="GO:0008840">
    <property type="term" value="F:4-hydroxy-tetrahydrodipicolinate synthase activity"/>
    <property type="evidence" value="ECO:0007669"/>
    <property type="project" value="TreeGrafter"/>
</dbReference>
<sequence>MQEEMSCEADTTEEDGAVKSVSQVRALIVEPRPRLFDANDPKHFDCLPMSLDVLTTIMKNDLSLATQRYHSVPTNTKGLLMLGRHAARFYHFCLKPAERRLHVATDGNHPILNVGGRKSTAVLDFFHPALAAKQTVLVRKQYVALEAAYKELEYRTMNGSRGAQASPPPQGIYVPVPTFFAGEGTASYDPVTPPLDTKTQSEHSLFLVRGGIKGLVILGSTGEAIFLRNKERNELISSQRKTLDENGYKDRPIIAGTATQQIDDTVEMIKESKDAGAEYAMVLGPGYFAPSTSQQGIQKWFEAVADRSVLPVMIYHYPGVTNNLHISPATFEKLAAHPNIVGTKLSHGIIDDQTLIAASPRIDHDHFYVFTGLGQNLLPVLTIGGVAAIDGLAGIFPRIVVRLFRLYNDSAANGTTKEDIKAMRDLQFRICEGEKLVARWAVVGIKEALARMWGMGSKTGGRLPLAGGFEGGDEEWKKWEKTFQGLRELEEQFKAEGKEG</sequence>
<comment type="caution">
    <text evidence="3">The sequence shown here is derived from an EMBL/GenBank/DDBJ whole genome shotgun (WGS) entry which is preliminary data.</text>
</comment>
<proteinExistence type="predicted"/>
<accession>A0A3M7C4N8</accession>
<dbReference type="PRINTS" id="PR00146">
    <property type="entry name" value="DHPICSNTHASE"/>
</dbReference>
<protein>
    <recommendedName>
        <fullName evidence="5">Aldolase</fullName>
    </recommendedName>
</protein>
<dbReference type="PROSITE" id="PS00665">
    <property type="entry name" value="DHDPS_1"/>
    <property type="match status" value="1"/>
</dbReference>